<name>A0ABT2HZ99_9MICO</name>
<organism evidence="7 8">
    <name type="scientific">Pseudoclavibacter albus</name>
    <dbReference type="NCBI Taxonomy" id="272241"/>
    <lineage>
        <taxon>Bacteria</taxon>
        <taxon>Bacillati</taxon>
        <taxon>Actinomycetota</taxon>
        <taxon>Actinomycetes</taxon>
        <taxon>Micrococcales</taxon>
        <taxon>Microbacteriaceae</taxon>
        <taxon>Pseudoclavibacter</taxon>
    </lineage>
</organism>
<keyword evidence="5" id="KW-0520">NAD</keyword>
<evidence type="ECO:0000256" key="5">
    <source>
        <dbReference type="ARBA" id="ARBA00023027"/>
    </source>
</evidence>
<evidence type="ECO:0000256" key="4">
    <source>
        <dbReference type="ARBA" id="ARBA00023002"/>
    </source>
</evidence>
<feature type="domain" description="FAD/NAD(P)-binding" evidence="6">
    <location>
        <begin position="3"/>
        <end position="334"/>
    </location>
</feature>
<dbReference type="SUPFAM" id="SSF51905">
    <property type="entry name" value="FAD/NAD(P)-binding domain"/>
    <property type="match status" value="2"/>
</dbReference>
<dbReference type="RefSeq" id="WP_206394482.1">
    <property type="nucleotide sequence ID" value="NZ_JAFDPW010000001.1"/>
</dbReference>
<reference evidence="7 8" key="1">
    <citation type="submission" date="2022-04" db="EMBL/GenBank/DDBJ databases">
        <title>Human microbiome associated bacterial genomes.</title>
        <authorList>
            <person name="Sandstrom S."/>
            <person name="Salamzade R."/>
            <person name="Kalan L.R."/>
        </authorList>
    </citation>
    <scope>NUCLEOTIDE SEQUENCE [LARGE SCALE GENOMIC DNA]</scope>
    <source>
        <strain evidence="8">p3-SID1799</strain>
    </source>
</reference>
<evidence type="ECO:0000256" key="3">
    <source>
        <dbReference type="ARBA" id="ARBA00022827"/>
    </source>
</evidence>
<keyword evidence="3" id="KW-0274">FAD</keyword>
<keyword evidence="2" id="KW-0285">Flavoprotein</keyword>
<keyword evidence="8" id="KW-1185">Reference proteome</keyword>
<proteinExistence type="inferred from homology"/>
<dbReference type="PANTHER" id="PTHR43706">
    <property type="entry name" value="NADH DEHYDROGENASE"/>
    <property type="match status" value="1"/>
</dbReference>
<evidence type="ECO:0000313" key="7">
    <source>
        <dbReference type="EMBL" id="MCT2043645.1"/>
    </source>
</evidence>
<dbReference type="Proteomes" id="UP001525379">
    <property type="component" value="Unassembled WGS sequence"/>
</dbReference>
<evidence type="ECO:0000256" key="2">
    <source>
        <dbReference type="ARBA" id="ARBA00022630"/>
    </source>
</evidence>
<sequence>MTRILIVGGGYAGFYTALGLERELAPGEAQVTLVDPLPYMTYQPFLPEVAAGAIEARHVVVSLRKHLRHTKVVTGEVTKVSHADKKATVEPPVGDAYDLEYDEIIVTAGAVSRTFPIPGIAENAIGMKAIEEAIWVRDTVVDNFAKAANMAPGPERDRLLTFVVIGGGFAGIETFAEMRSLATALLEEHPAIQFDDVQFHLIEAAPRIMPEVSEETANWVIKNLAERGATVHLNTQCVSAVDGVVETSNGDTFASDVIVWTAGVMAAPFVKSNSDLPVDERGRIRARADFRVEGEQGILEHAWTAGDVAAVPDLSGGGVGGYCVPNAQHAVRQGKLLAKNVAATIRGGEPKDYYHENLGAVAGLGPGVGAFRSGDYAITGFLAWLLHRGYHGYAMPTVERKIRVLMDWIGGHILGRDLISLTARSDSHAFFRRYAARPKADASKK</sequence>
<protein>
    <submittedName>
        <fullName evidence="7">NAD(P)/FAD-dependent oxidoreductase</fullName>
    </submittedName>
</protein>
<evidence type="ECO:0000256" key="1">
    <source>
        <dbReference type="ARBA" id="ARBA00005272"/>
    </source>
</evidence>
<keyword evidence="4" id="KW-0560">Oxidoreductase</keyword>
<dbReference type="InterPro" id="IPR036188">
    <property type="entry name" value="FAD/NAD-bd_sf"/>
</dbReference>
<dbReference type="PRINTS" id="PR00411">
    <property type="entry name" value="PNDRDTASEI"/>
</dbReference>
<dbReference type="PRINTS" id="PR00368">
    <property type="entry name" value="FADPNR"/>
</dbReference>
<dbReference type="PANTHER" id="PTHR43706:SF45">
    <property type="entry name" value="NADH DEHYDROGENASE-LIKE PROTEIN RV1812C"/>
    <property type="match status" value="1"/>
</dbReference>
<dbReference type="InterPro" id="IPR023753">
    <property type="entry name" value="FAD/NAD-binding_dom"/>
</dbReference>
<dbReference type="Pfam" id="PF07992">
    <property type="entry name" value="Pyr_redox_2"/>
    <property type="match status" value="1"/>
</dbReference>
<evidence type="ECO:0000313" key="8">
    <source>
        <dbReference type="Proteomes" id="UP001525379"/>
    </source>
</evidence>
<comment type="similarity">
    <text evidence="1">Belongs to the NADH dehydrogenase family.</text>
</comment>
<dbReference type="EMBL" id="JALXSQ010000064">
    <property type="protein sequence ID" value="MCT2043645.1"/>
    <property type="molecule type" value="Genomic_DNA"/>
</dbReference>
<accession>A0ABT2HZ99</accession>
<evidence type="ECO:0000259" key="6">
    <source>
        <dbReference type="Pfam" id="PF07992"/>
    </source>
</evidence>
<gene>
    <name evidence="7" type="ORF">M3D15_09955</name>
</gene>
<comment type="caution">
    <text evidence="7">The sequence shown here is derived from an EMBL/GenBank/DDBJ whole genome shotgun (WGS) entry which is preliminary data.</text>
</comment>
<dbReference type="InterPro" id="IPR045024">
    <property type="entry name" value="NDH-2"/>
</dbReference>
<dbReference type="Gene3D" id="3.50.50.100">
    <property type="match status" value="1"/>
</dbReference>